<evidence type="ECO:0000256" key="8">
    <source>
        <dbReference type="ARBA" id="ARBA00022771"/>
    </source>
</evidence>
<evidence type="ECO:0000256" key="14">
    <source>
        <dbReference type="PROSITE-ProRule" id="PRU00175"/>
    </source>
</evidence>
<dbReference type="InterPro" id="IPR001841">
    <property type="entry name" value="Znf_RING"/>
</dbReference>
<feature type="transmembrane region" description="Helical" evidence="15">
    <location>
        <begin position="6"/>
        <end position="26"/>
    </location>
</feature>
<evidence type="ECO:0000256" key="9">
    <source>
        <dbReference type="ARBA" id="ARBA00022786"/>
    </source>
</evidence>
<reference evidence="17" key="1">
    <citation type="submission" date="2022-03" db="EMBL/GenBank/DDBJ databases">
        <title>A functionally conserved STORR gene fusion in Papaver species that diverged 16.8 million years ago.</title>
        <authorList>
            <person name="Catania T."/>
        </authorList>
    </citation>
    <scope>NUCLEOTIDE SEQUENCE</scope>
    <source>
        <strain evidence="17">S-191538</strain>
    </source>
</reference>
<evidence type="ECO:0000256" key="2">
    <source>
        <dbReference type="ARBA" id="ARBA00004167"/>
    </source>
</evidence>
<evidence type="ECO:0000256" key="7">
    <source>
        <dbReference type="ARBA" id="ARBA00022723"/>
    </source>
</evidence>
<evidence type="ECO:0000256" key="11">
    <source>
        <dbReference type="ARBA" id="ARBA00022989"/>
    </source>
</evidence>
<feature type="domain" description="RING-type" evidence="16">
    <location>
        <begin position="106"/>
        <end position="149"/>
    </location>
</feature>
<evidence type="ECO:0000256" key="13">
    <source>
        <dbReference type="ARBA" id="ARBA00024209"/>
    </source>
</evidence>
<evidence type="ECO:0000259" key="16">
    <source>
        <dbReference type="PROSITE" id="PS50089"/>
    </source>
</evidence>
<keyword evidence="9" id="KW-0833">Ubl conjugation pathway</keyword>
<dbReference type="PANTHER" id="PTHR45768:SF16">
    <property type="entry name" value="E3 UBIQUITIN-PROTEIN LIGASE ATL4"/>
    <property type="match status" value="1"/>
</dbReference>
<keyword evidence="18" id="KW-1185">Reference proteome</keyword>
<dbReference type="GO" id="GO:0061630">
    <property type="term" value="F:ubiquitin protein ligase activity"/>
    <property type="evidence" value="ECO:0007669"/>
    <property type="project" value="UniProtKB-EC"/>
</dbReference>
<dbReference type="EMBL" id="JAJJMA010209065">
    <property type="protein sequence ID" value="MCL7040139.1"/>
    <property type="molecule type" value="Genomic_DNA"/>
</dbReference>
<keyword evidence="10" id="KW-0862">Zinc</keyword>
<dbReference type="Pfam" id="PF13639">
    <property type="entry name" value="zf-RING_2"/>
    <property type="match status" value="1"/>
</dbReference>
<keyword evidence="12 15" id="KW-0472">Membrane</keyword>
<dbReference type="Proteomes" id="UP001177140">
    <property type="component" value="Unassembled WGS sequence"/>
</dbReference>
<evidence type="ECO:0000313" key="17">
    <source>
        <dbReference type="EMBL" id="MCL7040139.1"/>
    </source>
</evidence>
<sequence length="343" mass="37828">MANQKNTAIIITVLVLLICIIIIKLIRIIIHRYYSTTTTTSPPLQINHSPQQIHHHSLRFLFQNHQISPQTPHNQMNQVLINSLPTFKFDSITGIRQSTATATLDCAICITKFEKQDELRLLPNCSHVFHSGCIDQWILLSNYNCPICRSDVNGGDDGNELKMMFSNSSRSFRVETGSVSLSRRIDDEISVSAGDLQNRSYSLGSFEYWIQDFDAEVFVELGRRNQNPAQSDDVSISVDDDCGGGMDEAGGGGATEVVIENRSEPDEVESCVRSLSHTLQFSNRFYGGNERRTGGDGGGGMEEGGCGGGGRVWNLEGNQFGGQISEFIGFLEGIIGKSYLVFS</sequence>
<dbReference type="PANTHER" id="PTHR45768">
    <property type="entry name" value="E3 UBIQUITIN-PROTEIN LIGASE RNF13-LIKE"/>
    <property type="match status" value="1"/>
</dbReference>
<dbReference type="EC" id="2.3.2.27" evidence="4"/>
<dbReference type="PROSITE" id="PS50089">
    <property type="entry name" value="ZF_RING_2"/>
    <property type="match status" value="1"/>
</dbReference>
<evidence type="ECO:0000256" key="6">
    <source>
        <dbReference type="ARBA" id="ARBA00022692"/>
    </source>
</evidence>
<evidence type="ECO:0000256" key="5">
    <source>
        <dbReference type="ARBA" id="ARBA00022679"/>
    </source>
</evidence>
<keyword evidence="5" id="KW-0808">Transferase</keyword>
<comment type="similarity">
    <text evidence="13">Belongs to the RING-type zinc finger family. ATL subfamily.</text>
</comment>
<evidence type="ECO:0000256" key="10">
    <source>
        <dbReference type="ARBA" id="ARBA00022833"/>
    </source>
</evidence>
<evidence type="ECO:0000313" key="18">
    <source>
        <dbReference type="Proteomes" id="UP001177140"/>
    </source>
</evidence>
<organism evidence="17 18">
    <name type="scientific">Papaver nudicaule</name>
    <name type="common">Iceland poppy</name>
    <dbReference type="NCBI Taxonomy" id="74823"/>
    <lineage>
        <taxon>Eukaryota</taxon>
        <taxon>Viridiplantae</taxon>
        <taxon>Streptophyta</taxon>
        <taxon>Embryophyta</taxon>
        <taxon>Tracheophyta</taxon>
        <taxon>Spermatophyta</taxon>
        <taxon>Magnoliopsida</taxon>
        <taxon>Ranunculales</taxon>
        <taxon>Papaveraceae</taxon>
        <taxon>Papaveroideae</taxon>
        <taxon>Papaver</taxon>
    </lineage>
</organism>
<evidence type="ECO:0000256" key="1">
    <source>
        <dbReference type="ARBA" id="ARBA00000900"/>
    </source>
</evidence>
<evidence type="ECO:0000256" key="12">
    <source>
        <dbReference type="ARBA" id="ARBA00023136"/>
    </source>
</evidence>
<accession>A0AA42ASI5</accession>
<comment type="caution">
    <text evidence="17">The sequence shown here is derived from an EMBL/GenBank/DDBJ whole genome shotgun (WGS) entry which is preliminary data.</text>
</comment>
<dbReference type="GO" id="GO:0008270">
    <property type="term" value="F:zinc ion binding"/>
    <property type="evidence" value="ECO:0007669"/>
    <property type="project" value="UniProtKB-KW"/>
</dbReference>
<keyword evidence="7" id="KW-0479">Metal-binding</keyword>
<keyword evidence="11 15" id="KW-1133">Transmembrane helix</keyword>
<evidence type="ECO:0000256" key="4">
    <source>
        <dbReference type="ARBA" id="ARBA00012483"/>
    </source>
</evidence>
<dbReference type="SMART" id="SM00184">
    <property type="entry name" value="RING"/>
    <property type="match status" value="1"/>
</dbReference>
<keyword evidence="8 14" id="KW-0863">Zinc-finger</keyword>
<name>A0AA42ASI5_PAPNU</name>
<dbReference type="SUPFAM" id="SSF57850">
    <property type="entry name" value="RING/U-box"/>
    <property type="match status" value="1"/>
</dbReference>
<dbReference type="GO" id="GO:0016020">
    <property type="term" value="C:membrane"/>
    <property type="evidence" value="ECO:0007669"/>
    <property type="project" value="UniProtKB-SubCell"/>
</dbReference>
<proteinExistence type="inferred from homology"/>
<dbReference type="AlphaFoldDB" id="A0AA42ASI5"/>
<comment type="subcellular location">
    <subcellularLocation>
        <location evidence="2">Membrane</location>
        <topology evidence="2">Single-pass membrane protein</topology>
    </subcellularLocation>
</comment>
<protein>
    <recommendedName>
        <fullName evidence="4">RING-type E3 ubiquitin transferase</fullName>
        <ecNumber evidence="4">2.3.2.27</ecNumber>
    </recommendedName>
</protein>
<dbReference type="Gene3D" id="3.30.40.10">
    <property type="entry name" value="Zinc/RING finger domain, C3HC4 (zinc finger)"/>
    <property type="match status" value="1"/>
</dbReference>
<dbReference type="FunFam" id="3.30.40.10:FF:000187">
    <property type="entry name" value="E3 ubiquitin-protein ligase ATL6"/>
    <property type="match status" value="1"/>
</dbReference>
<dbReference type="InterPro" id="IPR013083">
    <property type="entry name" value="Znf_RING/FYVE/PHD"/>
</dbReference>
<evidence type="ECO:0000256" key="3">
    <source>
        <dbReference type="ARBA" id="ARBA00004906"/>
    </source>
</evidence>
<keyword evidence="6 15" id="KW-0812">Transmembrane</keyword>
<gene>
    <name evidence="17" type="ORF">MKW94_030398</name>
</gene>
<evidence type="ECO:0000256" key="15">
    <source>
        <dbReference type="SAM" id="Phobius"/>
    </source>
</evidence>
<comment type="catalytic activity">
    <reaction evidence="1">
        <text>S-ubiquitinyl-[E2 ubiquitin-conjugating enzyme]-L-cysteine + [acceptor protein]-L-lysine = [E2 ubiquitin-conjugating enzyme]-L-cysteine + N(6)-ubiquitinyl-[acceptor protein]-L-lysine.</text>
        <dbReference type="EC" id="2.3.2.27"/>
    </reaction>
</comment>
<comment type="pathway">
    <text evidence="3">Protein modification; protein ubiquitination.</text>
</comment>